<keyword evidence="3" id="KW-1185">Reference proteome</keyword>
<proteinExistence type="predicted"/>
<evidence type="ECO:0000313" key="2">
    <source>
        <dbReference type="EMBL" id="OQV20949.1"/>
    </source>
</evidence>
<evidence type="ECO:0000256" key="1">
    <source>
        <dbReference type="SAM" id="Phobius"/>
    </source>
</evidence>
<gene>
    <name evidence="2" type="ORF">BV898_05024</name>
</gene>
<feature type="transmembrane region" description="Helical" evidence="1">
    <location>
        <begin position="14"/>
        <end position="32"/>
    </location>
</feature>
<evidence type="ECO:0000313" key="3">
    <source>
        <dbReference type="Proteomes" id="UP000192578"/>
    </source>
</evidence>
<protein>
    <submittedName>
        <fullName evidence="2">Uncharacterized protein</fullName>
    </submittedName>
</protein>
<reference evidence="3" key="1">
    <citation type="submission" date="2017-01" db="EMBL/GenBank/DDBJ databases">
        <title>Comparative genomics of anhydrobiosis in the tardigrade Hypsibius dujardini.</title>
        <authorList>
            <person name="Yoshida Y."/>
            <person name="Koutsovoulos G."/>
            <person name="Laetsch D."/>
            <person name="Stevens L."/>
            <person name="Kumar S."/>
            <person name="Horikawa D."/>
            <person name="Ishino K."/>
            <person name="Komine S."/>
            <person name="Tomita M."/>
            <person name="Blaxter M."/>
            <person name="Arakawa K."/>
        </authorList>
    </citation>
    <scope>NUCLEOTIDE SEQUENCE [LARGE SCALE GENOMIC DNA]</scope>
    <source>
        <strain evidence="3">Z151</strain>
    </source>
</reference>
<keyword evidence="1" id="KW-0812">Transmembrane</keyword>
<sequence>MGVTDFGRRGYNHFVNVPITFLLLMVLVLVVISSPTEGSKKIGCDMRCSRSCEKLCHTAQFARCCIGLMTKRKTAYQPFRARQIARQRIWTDNKMEPDWSG</sequence>
<organism evidence="2 3">
    <name type="scientific">Hypsibius exemplaris</name>
    <name type="common">Freshwater tardigrade</name>
    <dbReference type="NCBI Taxonomy" id="2072580"/>
    <lineage>
        <taxon>Eukaryota</taxon>
        <taxon>Metazoa</taxon>
        <taxon>Ecdysozoa</taxon>
        <taxon>Tardigrada</taxon>
        <taxon>Eutardigrada</taxon>
        <taxon>Parachela</taxon>
        <taxon>Hypsibioidea</taxon>
        <taxon>Hypsibiidae</taxon>
        <taxon>Hypsibius</taxon>
    </lineage>
</organism>
<keyword evidence="1" id="KW-1133">Transmembrane helix</keyword>
<dbReference type="Proteomes" id="UP000192578">
    <property type="component" value="Unassembled WGS sequence"/>
</dbReference>
<dbReference type="EMBL" id="MTYJ01000026">
    <property type="protein sequence ID" value="OQV20949.1"/>
    <property type="molecule type" value="Genomic_DNA"/>
</dbReference>
<accession>A0A1W0X0F8</accession>
<comment type="caution">
    <text evidence="2">The sequence shown here is derived from an EMBL/GenBank/DDBJ whole genome shotgun (WGS) entry which is preliminary data.</text>
</comment>
<dbReference type="AlphaFoldDB" id="A0A1W0X0F8"/>
<name>A0A1W0X0F8_HYPEX</name>
<keyword evidence="1" id="KW-0472">Membrane</keyword>